<gene>
    <name evidence="1" type="ORF">NTJ_11048</name>
</gene>
<reference evidence="1 2" key="1">
    <citation type="submission" date="2023-09" db="EMBL/GenBank/DDBJ databases">
        <title>Nesidiocoris tenuis whole genome shotgun sequence.</title>
        <authorList>
            <person name="Shibata T."/>
            <person name="Shimoda M."/>
            <person name="Kobayashi T."/>
            <person name="Uehara T."/>
        </authorList>
    </citation>
    <scope>NUCLEOTIDE SEQUENCE [LARGE SCALE GENOMIC DNA]</scope>
    <source>
        <strain evidence="1 2">Japan</strain>
    </source>
</reference>
<name>A0ABN7B1D8_9HEMI</name>
<accession>A0ABN7B1D8</accession>
<dbReference type="EMBL" id="AP028917">
    <property type="protein sequence ID" value="BES98233.1"/>
    <property type="molecule type" value="Genomic_DNA"/>
</dbReference>
<keyword evidence="2" id="KW-1185">Reference proteome</keyword>
<proteinExistence type="predicted"/>
<protein>
    <submittedName>
        <fullName evidence="1">Uncharacterized protein</fullName>
    </submittedName>
</protein>
<dbReference type="Proteomes" id="UP001307889">
    <property type="component" value="Chromosome 9"/>
</dbReference>
<sequence length="147" mass="16769">MSDDDDWEFTALEEDKRTVPELVIELGGKSYADVVLQRQTPADVNVANMPHEIQCSGSEKQASYVKFKPNRKQELKRQSKAQKEEKLVTCILKRKVPTDDTNSAERQFWSTMAEDFALSEACSTMMERFGSSIKGRMAYTNVFDSRS</sequence>
<evidence type="ECO:0000313" key="1">
    <source>
        <dbReference type="EMBL" id="BES98233.1"/>
    </source>
</evidence>
<organism evidence="1 2">
    <name type="scientific">Nesidiocoris tenuis</name>
    <dbReference type="NCBI Taxonomy" id="355587"/>
    <lineage>
        <taxon>Eukaryota</taxon>
        <taxon>Metazoa</taxon>
        <taxon>Ecdysozoa</taxon>
        <taxon>Arthropoda</taxon>
        <taxon>Hexapoda</taxon>
        <taxon>Insecta</taxon>
        <taxon>Pterygota</taxon>
        <taxon>Neoptera</taxon>
        <taxon>Paraneoptera</taxon>
        <taxon>Hemiptera</taxon>
        <taxon>Heteroptera</taxon>
        <taxon>Panheteroptera</taxon>
        <taxon>Cimicomorpha</taxon>
        <taxon>Miridae</taxon>
        <taxon>Dicyphina</taxon>
        <taxon>Nesidiocoris</taxon>
    </lineage>
</organism>
<evidence type="ECO:0000313" key="2">
    <source>
        <dbReference type="Proteomes" id="UP001307889"/>
    </source>
</evidence>